<dbReference type="EMBL" id="CYZT01000252">
    <property type="protein sequence ID" value="CUP08529.1"/>
    <property type="molecule type" value="Genomic_DNA"/>
</dbReference>
<evidence type="ECO:0000313" key="2">
    <source>
        <dbReference type="Proteomes" id="UP000095746"/>
    </source>
</evidence>
<proteinExistence type="predicted"/>
<sequence length="271" mass="28263">MEGVDHVHIPQIGGGRLIGQVHRVLEGQVPDGEGLKLGVARLDPPLVVVVELGEADGHLAAAGAGGRHHHQGTAGLDIVVFAVAPVADDQAGVVGVACDGVVEVGSHPQVLHPAAEGVGGGLSGVLGDRHATHQQALPPESVDEPQHVHVVGDAQIAPDLVLLDVAGADGDDHLHRVPQLLEHTDLAVRLEPGQHPGCVVVVKELAAELQIELVAELADPLPDVGRLELQILLIVKAELVHLSHPLLSFIQSVILPHPPSPSKPFFPFRQN</sequence>
<name>A0A174KH15_FLAPL</name>
<accession>A0A174KH15</accession>
<dbReference type="Proteomes" id="UP000095746">
    <property type="component" value="Unassembled WGS sequence"/>
</dbReference>
<dbReference type="AlphaFoldDB" id="A0A174KH15"/>
<organism evidence="1 2">
    <name type="scientific">Flavonifractor plautii</name>
    <name type="common">Fusobacterium plautii</name>
    <dbReference type="NCBI Taxonomy" id="292800"/>
    <lineage>
        <taxon>Bacteria</taxon>
        <taxon>Bacillati</taxon>
        <taxon>Bacillota</taxon>
        <taxon>Clostridia</taxon>
        <taxon>Eubacteriales</taxon>
        <taxon>Oscillospiraceae</taxon>
        <taxon>Flavonifractor</taxon>
    </lineage>
</organism>
<evidence type="ECO:0000313" key="1">
    <source>
        <dbReference type="EMBL" id="CUP08529.1"/>
    </source>
</evidence>
<protein>
    <submittedName>
        <fullName evidence="1">Uncharacterized protein</fullName>
    </submittedName>
</protein>
<gene>
    <name evidence="1" type="ORF">ERS852411_02655</name>
</gene>
<reference evidence="1 2" key="1">
    <citation type="submission" date="2015-09" db="EMBL/GenBank/DDBJ databases">
        <authorList>
            <consortium name="Pathogen Informatics"/>
        </authorList>
    </citation>
    <scope>NUCLEOTIDE SEQUENCE [LARGE SCALE GENOMIC DNA]</scope>
    <source>
        <strain evidence="1 2">2789STDY5608854</strain>
    </source>
</reference>